<gene>
    <name evidence="4" type="primary">ycfH</name>
    <name evidence="4" type="ORF">NCTC10172_00933</name>
</gene>
<reference evidence="4 5" key="1">
    <citation type="submission" date="2019-01" db="EMBL/GenBank/DDBJ databases">
        <authorList>
            <consortium name="Pathogen Informatics"/>
        </authorList>
    </citation>
    <scope>NUCLEOTIDE SEQUENCE [LARGE SCALE GENOMIC DNA]</scope>
    <source>
        <strain evidence="4 5">NCTC10172</strain>
    </source>
</reference>
<dbReference type="STRING" id="1408416.GCA_000702765_00371"/>
<evidence type="ECO:0000256" key="1">
    <source>
        <dbReference type="ARBA" id="ARBA00022723"/>
    </source>
</evidence>
<dbReference type="CDD" id="cd01310">
    <property type="entry name" value="TatD_DNAse"/>
    <property type="match status" value="1"/>
</dbReference>
<dbReference type="Pfam" id="PF01026">
    <property type="entry name" value="TatD_DNase"/>
    <property type="match status" value="1"/>
</dbReference>
<dbReference type="GO" id="GO:0016788">
    <property type="term" value="F:hydrolase activity, acting on ester bonds"/>
    <property type="evidence" value="ECO:0007669"/>
    <property type="project" value="InterPro"/>
</dbReference>
<dbReference type="SUPFAM" id="SSF51556">
    <property type="entry name" value="Metallo-dependent hydrolases"/>
    <property type="match status" value="1"/>
</dbReference>
<keyword evidence="1 3" id="KW-0479">Metal-binding</keyword>
<accession>A0A449BKP7</accession>
<dbReference type="GO" id="GO:0046872">
    <property type="term" value="F:metal ion binding"/>
    <property type="evidence" value="ECO:0007669"/>
    <property type="project" value="UniProtKB-KW"/>
</dbReference>
<keyword evidence="2 4" id="KW-0378">Hydrolase</keyword>
<dbReference type="RefSeq" id="WP_035368547.1">
    <property type="nucleotide sequence ID" value="NZ_LR215050.1"/>
</dbReference>
<dbReference type="InterPro" id="IPR032466">
    <property type="entry name" value="Metal_Hydrolase"/>
</dbReference>
<dbReference type="FunFam" id="3.20.20.140:FF:000005">
    <property type="entry name" value="TatD family hydrolase"/>
    <property type="match status" value="1"/>
</dbReference>
<dbReference type="InterPro" id="IPR015991">
    <property type="entry name" value="TatD/YcfH-like"/>
</dbReference>
<dbReference type="NCBIfam" id="TIGR00010">
    <property type="entry name" value="YchF/TatD family DNA exonuclease"/>
    <property type="match status" value="1"/>
</dbReference>
<evidence type="ECO:0000313" key="4">
    <source>
        <dbReference type="EMBL" id="VEU82907.1"/>
    </source>
</evidence>
<dbReference type="PANTHER" id="PTHR46124">
    <property type="entry name" value="D-AMINOACYL-TRNA DEACYLASE"/>
    <property type="match status" value="1"/>
</dbReference>
<dbReference type="InterPro" id="IPR001130">
    <property type="entry name" value="TatD-like"/>
</dbReference>
<evidence type="ECO:0000256" key="3">
    <source>
        <dbReference type="PIRSR" id="PIRSR005902-1"/>
    </source>
</evidence>
<feature type="binding site" evidence="3">
    <location>
        <position position="149"/>
    </location>
    <ligand>
        <name>a divalent metal cation</name>
        <dbReference type="ChEBI" id="CHEBI:60240"/>
        <label>2</label>
    </ligand>
</feature>
<feature type="binding site" evidence="3">
    <location>
        <position position="89"/>
    </location>
    <ligand>
        <name>a divalent metal cation</name>
        <dbReference type="ChEBI" id="CHEBI:60240"/>
        <label>1</label>
    </ligand>
</feature>
<feature type="binding site" evidence="3">
    <location>
        <position position="125"/>
    </location>
    <ligand>
        <name>a divalent metal cation</name>
        <dbReference type="ChEBI" id="CHEBI:60240"/>
        <label>2</label>
    </ligand>
</feature>
<protein>
    <submittedName>
        <fullName evidence="4">TatD family deoxyribonuclease</fullName>
        <ecNumber evidence="4">3.1.21.-</ecNumber>
    </submittedName>
</protein>
<dbReference type="Gene3D" id="3.20.20.140">
    <property type="entry name" value="Metal-dependent hydrolases"/>
    <property type="match status" value="1"/>
</dbReference>
<feature type="binding site" evidence="3">
    <location>
        <position position="8"/>
    </location>
    <ligand>
        <name>a divalent metal cation</name>
        <dbReference type="ChEBI" id="CHEBI:60240"/>
        <label>1</label>
    </ligand>
</feature>
<feature type="binding site" evidence="3">
    <location>
        <position position="6"/>
    </location>
    <ligand>
        <name>a divalent metal cation</name>
        <dbReference type="ChEBI" id="CHEBI:60240"/>
        <label>1</label>
    </ligand>
</feature>
<dbReference type="PIRSF" id="PIRSF005902">
    <property type="entry name" value="DNase_TatD"/>
    <property type="match status" value="1"/>
</dbReference>
<dbReference type="GO" id="GO:0005829">
    <property type="term" value="C:cytosol"/>
    <property type="evidence" value="ECO:0007669"/>
    <property type="project" value="TreeGrafter"/>
</dbReference>
<dbReference type="EMBL" id="LR215050">
    <property type="protein sequence ID" value="VEU82907.1"/>
    <property type="molecule type" value="Genomic_DNA"/>
</dbReference>
<keyword evidence="5" id="KW-1185">Reference proteome</keyword>
<feature type="binding site" evidence="3">
    <location>
        <position position="199"/>
    </location>
    <ligand>
        <name>a divalent metal cation</name>
        <dbReference type="ChEBI" id="CHEBI:60240"/>
        <label>1</label>
    </ligand>
</feature>
<dbReference type="Proteomes" id="UP000290909">
    <property type="component" value="Chromosome"/>
</dbReference>
<organism evidence="4 5">
    <name type="scientific">Acholeplasma hippikon</name>
    <dbReference type="NCBI Taxonomy" id="264636"/>
    <lineage>
        <taxon>Bacteria</taxon>
        <taxon>Bacillati</taxon>
        <taxon>Mycoplasmatota</taxon>
        <taxon>Mollicutes</taxon>
        <taxon>Acholeplasmatales</taxon>
        <taxon>Acholeplasmataceae</taxon>
        <taxon>Acholeplasma</taxon>
    </lineage>
</organism>
<dbReference type="EC" id="3.1.21.-" evidence="4"/>
<evidence type="ECO:0000256" key="2">
    <source>
        <dbReference type="ARBA" id="ARBA00022801"/>
    </source>
</evidence>
<dbReference type="KEGG" id="ahk:NCTC10172_00933"/>
<name>A0A449BKP7_9MOLU</name>
<evidence type="ECO:0000313" key="5">
    <source>
        <dbReference type="Proteomes" id="UP000290909"/>
    </source>
</evidence>
<sequence>MMIDTHAHLNTDAYKEDLDEVISRADLYGVKKIIVIGMDKYHNEKAVELANNYANLYATVGVHPCDVETEKIEDIIPLLDKNKVVALGEIGIDLYWNKDNLAKQIIYFKEQLDLAVRKNIPVIIHTRESFKEAYDVVKEYKGKLTGVFHAFSSTLDDAKKAIDLGFYIGIGGVVTFNKRGELEDIVKNIPLEKIIVETDSPYLTPKPFRGKRNEPGYTKFVVEEIAKIKNITIEEVSKITTNNANALFRLE</sequence>
<dbReference type="GO" id="GO:0004536">
    <property type="term" value="F:DNA nuclease activity"/>
    <property type="evidence" value="ECO:0007669"/>
    <property type="project" value="InterPro"/>
</dbReference>
<dbReference type="InterPro" id="IPR018228">
    <property type="entry name" value="DNase_TatD-rel_CS"/>
</dbReference>
<dbReference type="PROSITE" id="PS01137">
    <property type="entry name" value="TATD_1"/>
    <property type="match status" value="1"/>
</dbReference>
<proteinExistence type="predicted"/>
<dbReference type="AlphaFoldDB" id="A0A449BKP7"/>
<dbReference type="PANTHER" id="PTHR46124:SF4">
    <property type="entry name" value="HYDROLASE TATD"/>
    <property type="match status" value="1"/>
</dbReference>